<dbReference type="RefSeq" id="WP_128694193.1">
    <property type="nucleotide sequence ID" value="NZ_LHQS01000002.1"/>
</dbReference>
<dbReference type="AlphaFoldDB" id="A0A498H389"/>
<reference evidence="1 2" key="1">
    <citation type="journal article" date="2015" name="Int. J. Syst. Evol. Microbiol.">
        <title>Methanoculleus taiwanensis sp. nov., a methanogen isolated from deep marine sediment at the deformation front area near Taiwan.</title>
        <authorList>
            <person name="Weng C.Y."/>
            <person name="Chen S.C."/>
            <person name="Lai M.C."/>
            <person name="Wu S.Y."/>
            <person name="Lin S."/>
            <person name="Yang T.F."/>
            <person name="Chen P.C."/>
        </authorList>
    </citation>
    <scope>NUCLEOTIDE SEQUENCE [LARGE SCALE GENOMIC DNA]</scope>
    <source>
        <strain evidence="1 2">CYW4</strain>
    </source>
</reference>
<name>A0A498H389_9EURY</name>
<comment type="caution">
    <text evidence="1">The sequence shown here is derived from an EMBL/GenBank/DDBJ whole genome shotgun (WGS) entry which is preliminary data.</text>
</comment>
<keyword evidence="2" id="KW-1185">Reference proteome</keyword>
<dbReference type="EMBL" id="LHQS01000002">
    <property type="protein sequence ID" value="RXE56404.1"/>
    <property type="molecule type" value="Genomic_DNA"/>
</dbReference>
<protein>
    <submittedName>
        <fullName evidence="1">Uncharacterized protein</fullName>
    </submittedName>
</protein>
<dbReference type="Proteomes" id="UP000290932">
    <property type="component" value="Unassembled WGS sequence"/>
</dbReference>
<accession>A0A498H389</accession>
<proteinExistence type="predicted"/>
<evidence type="ECO:0000313" key="1">
    <source>
        <dbReference type="EMBL" id="RXE56404.1"/>
    </source>
</evidence>
<evidence type="ECO:0000313" key="2">
    <source>
        <dbReference type="Proteomes" id="UP000290932"/>
    </source>
</evidence>
<organism evidence="1 2">
    <name type="scientific">Methanoculleus taiwanensis</name>
    <dbReference type="NCBI Taxonomy" id="1550565"/>
    <lineage>
        <taxon>Archaea</taxon>
        <taxon>Methanobacteriati</taxon>
        <taxon>Methanobacteriota</taxon>
        <taxon>Stenosarchaea group</taxon>
        <taxon>Methanomicrobia</taxon>
        <taxon>Methanomicrobiales</taxon>
        <taxon>Methanomicrobiaceae</taxon>
        <taxon>Methanoculleus</taxon>
    </lineage>
</organism>
<gene>
    <name evidence="1" type="ORF">ABH15_09985</name>
</gene>
<sequence length="153" mass="17203">MVDLTCFAKLFCSEMQEVRKGLVRLIESAGDGVKILGLIYKTQFTKEIEADLYLNQWDNFLVGKLKPILKNNLSVDSAAMVRIHICLGTAAKLVYYINGRSAYLNSAQELSAECGYVFDVPMNPGDTLNYALSFDDSVFTEITVKFVRLQEVR</sequence>